<dbReference type="Proteomes" id="UP001489509">
    <property type="component" value="Unassembled WGS sequence"/>
</dbReference>
<dbReference type="Gene3D" id="1.10.260.40">
    <property type="entry name" value="lambda repressor-like DNA-binding domains"/>
    <property type="match status" value="1"/>
</dbReference>
<evidence type="ECO:0000259" key="1">
    <source>
        <dbReference type="PROSITE" id="PS50943"/>
    </source>
</evidence>
<dbReference type="RefSeq" id="WP_349220474.1">
    <property type="nucleotide sequence ID" value="NZ_JBBMFD010000024.1"/>
</dbReference>
<dbReference type="PANTHER" id="PTHR37301:SF1">
    <property type="entry name" value="DNA-BINDING PROTEIN"/>
    <property type="match status" value="1"/>
</dbReference>
<evidence type="ECO:0000313" key="3">
    <source>
        <dbReference type="Proteomes" id="UP001489509"/>
    </source>
</evidence>
<comment type="caution">
    <text evidence="2">The sequence shown here is derived from an EMBL/GenBank/DDBJ whole genome shotgun (WGS) entry which is preliminary data.</text>
</comment>
<dbReference type="SUPFAM" id="SSF47413">
    <property type="entry name" value="lambda repressor-like DNA-binding domains"/>
    <property type="match status" value="1"/>
</dbReference>
<accession>A0ABV1E291</accession>
<name>A0ABV1E291_9FIRM</name>
<dbReference type="Pfam" id="PF13443">
    <property type="entry name" value="HTH_26"/>
    <property type="match status" value="1"/>
</dbReference>
<dbReference type="CDD" id="cd00093">
    <property type="entry name" value="HTH_XRE"/>
    <property type="match status" value="1"/>
</dbReference>
<reference evidence="2 3" key="1">
    <citation type="submission" date="2024-03" db="EMBL/GenBank/DDBJ databases">
        <title>Human intestinal bacterial collection.</title>
        <authorList>
            <person name="Pauvert C."/>
            <person name="Hitch T.C.A."/>
            <person name="Clavel T."/>
        </authorList>
    </citation>
    <scope>NUCLEOTIDE SEQUENCE [LARGE SCALE GENOMIC DNA]</scope>
    <source>
        <strain evidence="2 3">CLA-JM-H44</strain>
    </source>
</reference>
<dbReference type="PROSITE" id="PS50943">
    <property type="entry name" value="HTH_CROC1"/>
    <property type="match status" value="1"/>
</dbReference>
<proteinExistence type="predicted"/>
<dbReference type="PANTHER" id="PTHR37301">
    <property type="entry name" value="DNA-BINDING PROTEIN-RELATED"/>
    <property type="match status" value="1"/>
</dbReference>
<dbReference type="EMBL" id="JBBMFD010000024">
    <property type="protein sequence ID" value="MEQ2441406.1"/>
    <property type="molecule type" value="Genomic_DNA"/>
</dbReference>
<protein>
    <submittedName>
        <fullName evidence="2">Helix-turn-helix transcriptional regulator</fullName>
    </submittedName>
</protein>
<organism evidence="2 3">
    <name type="scientific">Solibaculum intestinale</name>
    <dbReference type="NCBI Taxonomy" id="3133165"/>
    <lineage>
        <taxon>Bacteria</taxon>
        <taxon>Bacillati</taxon>
        <taxon>Bacillota</taxon>
        <taxon>Clostridia</taxon>
        <taxon>Eubacteriales</taxon>
        <taxon>Oscillospiraceae</taxon>
        <taxon>Solibaculum</taxon>
    </lineage>
</organism>
<gene>
    <name evidence="2" type="ORF">WMO26_11265</name>
</gene>
<dbReference type="SMART" id="SM00530">
    <property type="entry name" value="HTH_XRE"/>
    <property type="match status" value="1"/>
</dbReference>
<dbReference type="InterPro" id="IPR010982">
    <property type="entry name" value="Lambda_DNA-bd_dom_sf"/>
</dbReference>
<sequence length="70" mass="8207">MIRIKIAELLAKNKMTQKQLSELTNIRAATISKMRYEENKRITIQQIDILCKVLHCQVGDILEYVEEEES</sequence>
<keyword evidence="3" id="KW-1185">Reference proteome</keyword>
<evidence type="ECO:0000313" key="2">
    <source>
        <dbReference type="EMBL" id="MEQ2441406.1"/>
    </source>
</evidence>
<dbReference type="InterPro" id="IPR001387">
    <property type="entry name" value="Cro/C1-type_HTH"/>
</dbReference>
<feature type="domain" description="HTH cro/C1-type" evidence="1">
    <location>
        <begin position="6"/>
        <end position="61"/>
    </location>
</feature>